<dbReference type="AlphaFoldDB" id="A0AA46TJY2"/>
<accession>A0AA46TJY2</accession>
<sequence>MVTAPDAVARELGAYRRAGAEAASLSTTVRLANRETRLRRRRERLTGQVHSAVVR</sequence>
<dbReference type="Proteomes" id="UP001164390">
    <property type="component" value="Chromosome"/>
</dbReference>
<protein>
    <submittedName>
        <fullName evidence="1">Uncharacterized protein</fullName>
    </submittedName>
</protein>
<name>A0AA46TJY2_9ACTN</name>
<proteinExistence type="predicted"/>
<gene>
    <name evidence="1" type="ORF">L0C25_06565</name>
</gene>
<keyword evidence="2" id="KW-1185">Reference proteome</keyword>
<reference evidence="1" key="1">
    <citation type="submission" date="2022-01" db="EMBL/GenBank/DDBJ databases">
        <title>Nocardioidaceae gen. sp. A5X3R13.</title>
        <authorList>
            <person name="Lopez Marin M.A."/>
            <person name="Uhlik O."/>
        </authorList>
    </citation>
    <scope>NUCLEOTIDE SEQUENCE</scope>
    <source>
        <strain evidence="1">A5X3R13</strain>
    </source>
</reference>
<evidence type="ECO:0000313" key="1">
    <source>
        <dbReference type="EMBL" id="UYM06729.1"/>
    </source>
</evidence>
<dbReference type="EMBL" id="CP094970">
    <property type="protein sequence ID" value="UYM06729.1"/>
    <property type="molecule type" value="Genomic_DNA"/>
</dbReference>
<dbReference type="KEGG" id="sgrg:L0C25_06565"/>
<dbReference type="RefSeq" id="WP_271635648.1">
    <property type="nucleotide sequence ID" value="NZ_CP094970.1"/>
</dbReference>
<evidence type="ECO:0000313" key="2">
    <source>
        <dbReference type="Proteomes" id="UP001164390"/>
    </source>
</evidence>
<organism evidence="1 2">
    <name type="scientific">Solicola gregarius</name>
    <dbReference type="NCBI Taxonomy" id="2908642"/>
    <lineage>
        <taxon>Bacteria</taxon>
        <taxon>Bacillati</taxon>
        <taxon>Actinomycetota</taxon>
        <taxon>Actinomycetes</taxon>
        <taxon>Propionibacteriales</taxon>
        <taxon>Nocardioidaceae</taxon>
        <taxon>Solicola</taxon>
    </lineage>
</organism>